<dbReference type="InterPro" id="IPR036237">
    <property type="entry name" value="Xyl_isomerase-like_sf"/>
</dbReference>
<keyword evidence="4" id="KW-1185">Reference proteome</keyword>
<dbReference type="Gene3D" id="3.20.20.150">
    <property type="entry name" value="Divalent-metal-dependent TIM barrel enzymes"/>
    <property type="match status" value="1"/>
</dbReference>
<evidence type="ECO:0000259" key="2">
    <source>
        <dbReference type="Pfam" id="PF01261"/>
    </source>
</evidence>
<dbReference type="InterPro" id="IPR050312">
    <property type="entry name" value="IolE/XylAMocC-like"/>
</dbReference>
<reference evidence="3 4" key="1">
    <citation type="submission" date="2019-01" db="EMBL/GenBank/DDBJ databases">
        <title>Genome sequencing of strain FW100M-8.</title>
        <authorList>
            <person name="Heo J."/>
            <person name="Kim S.-J."/>
            <person name="Kim J.-S."/>
            <person name="Hong S.-B."/>
            <person name="Kwon S.-W."/>
        </authorList>
    </citation>
    <scope>NUCLEOTIDE SEQUENCE [LARGE SCALE GENOMIC DNA]</scope>
    <source>
        <strain evidence="3 4">FW100M-8</strain>
    </source>
</reference>
<dbReference type="PANTHER" id="PTHR12110">
    <property type="entry name" value="HYDROXYPYRUVATE ISOMERASE"/>
    <property type="match status" value="1"/>
</dbReference>
<evidence type="ECO:0000313" key="4">
    <source>
        <dbReference type="Proteomes" id="UP000291259"/>
    </source>
</evidence>
<evidence type="ECO:0000313" key="3">
    <source>
        <dbReference type="EMBL" id="QAY73447.1"/>
    </source>
</evidence>
<dbReference type="InterPro" id="IPR013022">
    <property type="entry name" value="Xyl_isomerase-like_TIM-brl"/>
</dbReference>
<dbReference type="Pfam" id="PF01261">
    <property type="entry name" value="AP_endonuc_2"/>
    <property type="match status" value="1"/>
</dbReference>
<dbReference type="GO" id="GO:0016853">
    <property type="term" value="F:isomerase activity"/>
    <property type="evidence" value="ECO:0007669"/>
    <property type="project" value="UniProtKB-KW"/>
</dbReference>
<evidence type="ECO:0000256" key="1">
    <source>
        <dbReference type="ARBA" id="ARBA00023277"/>
    </source>
</evidence>
<dbReference type="SUPFAM" id="SSF51658">
    <property type="entry name" value="Xylose isomerase-like"/>
    <property type="match status" value="1"/>
</dbReference>
<keyword evidence="1" id="KW-0119">Carbohydrate metabolism</keyword>
<gene>
    <name evidence="3" type="ORF">ET445_08960</name>
</gene>
<organism evidence="3 4">
    <name type="scientific">Agromyces protaetiae</name>
    <dbReference type="NCBI Taxonomy" id="2509455"/>
    <lineage>
        <taxon>Bacteria</taxon>
        <taxon>Bacillati</taxon>
        <taxon>Actinomycetota</taxon>
        <taxon>Actinomycetes</taxon>
        <taxon>Micrococcales</taxon>
        <taxon>Microbacteriaceae</taxon>
        <taxon>Agromyces</taxon>
    </lineage>
</organism>
<dbReference type="EMBL" id="CP035491">
    <property type="protein sequence ID" value="QAY73447.1"/>
    <property type="molecule type" value="Genomic_DNA"/>
</dbReference>
<dbReference type="KEGG" id="agf:ET445_08960"/>
<accession>A0A4P6FHQ2</accession>
<protein>
    <submittedName>
        <fullName evidence="3">Sugar phosphate isomerase/epimerase</fullName>
    </submittedName>
</protein>
<dbReference type="Proteomes" id="UP000291259">
    <property type="component" value="Chromosome"/>
</dbReference>
<name>A0A4P6FHQ2_9MICO</name>
<feature type="domain" description="Xylose isomerase-like TIM barrel" evidence="2">
    <location>
        <begin position="62"/>
        <end position="282"/>
    </location>
</feature>
<keyword evidence="3" id="KW-0413">Isomerase</keyword>
<dbReference type="PANTHER" id="PTHR12110:SF53">
    <property type="entry name" value="BLR5974 PROTEIN"/>
    <property type="match status" value="1"/>
</dbReference>
<sequence length="317" mass="34533">MARNGKRLQPCCLRHSVAFTRRRPAPSDQLDGEHQVSDRPTTTWRLSGFGDEIDADPVIQLAVLEAVGARAIEVRSAWGDNIVDLDGERLDTLAALVRDRGMQVSAIASPVGKAEVALPVEHELERLGRAIRAAHALEASFIRIFSFYRAPDRTPDDVRDDVLERMAALARLAEREGVTLVHENEKEIYGDVPERVLDLVESVGSARLRVAWDNANFVQVGVRPFTDGYALLRPHLAYLQVKDARMGSGEVVPAGEGDGELLETLTALRDDGYEGFASLEPHLVVAGHSIGYSGPAGFGRAARAFRALTERIGVGLA</sequence>
<dbReference type="AlphaFoldDB" id="A0A4P6FHQ2"/>
<proteinExistence type="predicted"/>
<dbReference type="OrthoDB" id="9815124at2"/>